<evidence type="ECO:0000313" key="14">
    <source>
        <dbReference type="Proteomes" id="UP000324159"/>
    </source>
</evidence>
<dbReference type="SUPFAM" id="SSF54211">
    <property type="entry name" value="Ribosomal protein S5 domain 2-like"/>
    <property type="match status" value="2"/>
</dbReference>
<evidence type="ECO:0000256" key="9">
    <source>
        <dbReference type="ARBA" id="ARBA00022833"/>
    </source>
</evidence>
<dbReference type="GO" id="GO:0009245">
    <property type="term" value="P:lipid A biosynthetic process"/>
    <property type="evidence" value="ECO:0007669"/>
    <property type="project" value="UniProtKB-UniRule"/>
</dbReference>
<protein>
    <recommendedName>
        <fullName evidence="4 12">UDP-3-O-acyl-N-acetylglucosamine deacetylase</fullName>
        <shortName evidence="12">UDP-3-O-acyl-GlcNAc deacetylase</shortName>
        <ecNumber evidence="4 12">3.5.1.108</ecNumber>
    </recommendedName>
    <alternativeName>
        <fullName evidence="12">UDP-3-O-[R-3-hydroxymyristoyl]-N-acetylglucosamine deacetylase</fullName>
    </alternativeName>
</protein>
<dbReference type="PANTHER" id="PTHR33694:SF1">
    <property type="entry name" value="UDP-3-O-ACYL-N-ACETYLGLUCOSAMINE DEACETYLASE 1, MITOCHONDRIAL-RELATED"/>
    <property type="match status" value="1"/>
</dbReference>
<feature type="active site" description="Proton donor" evidence="12">
    <location>
        <position position="262"/>
    </location>
</feature>
<feature type="binding site" evidence="12">
    <location>
        <position position="235"/>
    </location>
    <ligand>
        <name>Zn(2+)</name>
        <dbReference type="ChEBI" id="CHEBI:29105"/>
    </ligand>
</feature>
<evidence type="ECO:0000256" key="3">
    <source>
        <dbReference type="ARBA" id="ARBA00005002"/>
    </source>
</evidence>
<dbReference type="PANTHER" id="PTHR33694">
    <property type="entry name" value="UDP-3-O-ACYL-N-ACETYLGLUCOSAMINE DEACETYLASE 1, MITOCHONDRIAL-RELATED"/>
    <property type="match status" value="1"/>
</dbReference>
<feature type="binding site" evidence="12">
    <location>
        <position position="239"/>
    </location>
    <ligand>
        <name>Zn(2+)</name>
        <dbReference type="ChEBI" id="CHEBI:29105"/>
    </ligand>
</feature>
<dbReference type="Pfam" id="PF03331">
    <property type="entry name" value="LpxC"/>
    <property type="match status" value="1"/>
</dbReference>
<feature type="binding site" evidence="12">
    <location>
        <position position="78"/>
    </location>
    <ligand>
        <name>Zn(2+)</name>
        <dbReference type="ChEBI" id="CHEBI:29105"/>
    </ligand>
</feature>
<dbReference type="HAMAP" id="MF_00388">
    <property type="entry name" value="LpxC"/>
    <property type="match status" value="1"/>
</dbReference>
<reference evidence="13 14" key="1">
    <citation type="submission" date="2019-07" db="EMBL/GenBank/DDBJ databases">
        <title>Genomic Encyclopedia of Type Strains, Phase IV (KMG-IV): sequencing the most valuable type-strain genomes for metagenomic binning, comparative biology and taxonomic classification.</title>
        <authorList>
            <person name="Goeker M."/>
        </authorList>
    </citation>
    <scope>NUCLEOTIDE SEQUENCE [LARGE SCALE GENOMIC DNA]</scope>
    <source>
        <strain evidence="13 14">SS015</strain>
    </source>
</reference>
<keyword evidence="9 12" id="KW-0862">Zinc</keyword>
<keyword evidence="7 12" id="KW-0479">Metal-binding</keyword>
<evidence type="ECO:0000256" key="1">
    <source>
        <dbReference type="ARBA" id="ARBA00001947"/>
    </source>
</evidence>
<dbReference type="InterPro" id="IPR011334">
    <property type="entry name" value="UDP-acyl_GlcNac_deAcase_C"/>
</dbReference>
<comment type="pathway">
    <text evidence="3 12">Glycolipid biosynthesis; lipid IV(A) biosynthesis; lipid IV(A) from (3R)-3-hydroxytetradecanoyl-[acyl-carrier-protein] and UDP-N-acetyl-alpha-D-glucosamine: step 2/6.</text>
</comment>
<evidence type="ECO:0000256" key="5">
    <source>
        <dbReference type="ARBA" id="ARBA00022516"/>
    </source>
</evidence>
<comment type="caution">
    <text evidence="13">The sequence shown here is derived from an EMBL/GenBank/DDBJ whole genome shotgun (WGS) entry which is preliminary data.</text>
</comment>
<dbReference type="GO" id="GO:0016020">
    <property type="term" value="C:membrane"/>
    <property type="evidence" value="ECO:0007669"/>
    <property type="project" value="GOC"/>
</dbReference>
<evidence type="ECO:0000256" key="7">
    <source>
        <dbReference type="ARBA" id="ARBA00022723"/>
    </source>
</evidence>
<dbReference type="Gene3D" id="3.30.230.20">
    <property type="entry name" value="lpxc deacetylase, domain 1"/>
    <property type="match status" value="1"/>
</dbReference>
<gene>
    <name evidence="12" type="primary">lpxC</name>
    <name evidence="13" type="ORF">EDC39_107102</name>
</gene>
<evidence type="ECO:0000256" key="10">
    <source>
        <dbReference type="ARBA" id="ARBA00023098"/>
    </source>
</evidence>
<accession>A0A5D3WJT8</accession>
<keyword evidence="8 12" id="KW-0378">Hydrolase</keyword>
<keyword evidence="6 12" id="KW-0441">Lipid A biosynthesis</keyword>
<evidence type="ECO:0000256" key="12">
    <source>
        <dbReference type="HAMAP-Rule" id="MF_00388"/>
    </source>
</evidence>
<dbReference type="RefSeq" id="WP_148896075.1">
    <property type="nucleotide sequence ID" value="NZ_VNIB01000007.1"/>
</dbReference>
<name>A0A5D3WJT8_9BACT</name>
<evidence type="ECO:0000256" key="11">
    <source>
        <dbReference type="ARBA" id="ARBA00024535"/>
    </source>
</evidence>
<evidence type="ECO:0000256" key="6">
    <source>
        <dbReference type="ARBA" id="ARBA00022556"/>
    </source>
</evidence>
<organism evidence="13 14">
    <name type="scientific">Geothermobacter ehrlichii</name>
    <dbReference type="NCBI Taxonomy" id="213224"/>
    <lineage>
        <taxon>Bacteria</taxon>
        <taxon>Pseudomonadati</taxon>
        <taxon>Thermodesulfobacteriota</taxon>
        <taxon>Desulfuromonadia</taxon>
        <taxon>Desulfuromonadales</taxon>
        <taxon>Geothermobacteraceae</taxon>
        <taxon>Geothermobacter</taxon>
    </lineage>
</organism>
<comment type="function">
    <text evidence="2 12">Catalyzes the hydrolysis of UDP-3-O-myristoyl-N-acetylglucosamine to form UDP-3-O-myristoylglucosamine and acetate, the committed step in lipid A biosynthesis.</text>
</comment>
<evidence type="ECO:0000256" key="4">
    <source>
        <dbReference type="ARBA" id="ARBA00012745"/>
    </source>
</evidence>
<dbReference type="InterPro" id="IPR020568">
    <property type="entry name" value="Ribosomal_Su5_D2-typ_SF"/>
</dbReference>
<dbReference type="OrthoDB" id="9802746at2"/>
<dbReference type="EC" id="3.5.1.108" evidence="4 12"/>
<sequence length="309" mass="34023">MIFQATIAKPVTITGIGLHSGRDITMTLRPADAGTGIIFHRTEGERTVAIEARACNVVDTRLATVIGKQGLSVSTIEHLMAALTAFGIDNLHIDIDGPEVPIMDGSAAPLIDLLTEAGLQRLHRSRKYLAIRKPITLVEGEKRVSLIPSRFFRISFDIAFDHPCIGLQSRSIKFSPELFRRDIAPARTFGFLHEVEYLKANGLARGGSLENAVVIGKDGILNDEGLRFSDEFVRHKILDAIGDFSLLGYPLLGHIKAFKAGHDINHKAVTRVLESPDHWQIVEFSEKDLLEALEQAPAAYQEELVFSKA</sequence>
<dbReference type="GO" id="GO:0046872">
    <property type="term" value="F:metal ion binding"/>
    <property type="evidence" value="ECO:0007669"/>
    <property type="project" value="UniProtKB-KW"/>
</dbReference>
<comment type="catalytic activity">
    <reaction evidence="11 12">
        <text>a UDP-3-O-[(3R)-3-hydroxyacyl]-N-acetyl-alpha-D-glucosamine + H2O = a UDP-3-O-[(3R)-3-hydroxyacyl]-alpha-D-glucosamine + acetate</text>
        <dbReference type="Rhea" id="RHEA:67816"/>
        <dbReference type="ChEBI" id="CHEBI:15377"/>
        <dbReference type="ChEBI" id="CHEBI:30089"/>
        <dbReference type="ChEBI" id="CHEBI:137740"/>
        <dbReference type="ChEBI" id="CHEBI:173225"/>
        <dbReference type="EC" id="3.5.1.108"/>
    </reaction>
</comment>
<evidence type="ECO:0000256" key="8">
    <source>
        <dbReference type="ARBA" id="ARBA00022801"/>
    </source>
</evidence>
<keyword evidence="14" id="KW-1185">Reference proteome</keyword>
<dbReference type="Gene3D" id="3.30.1700.10">
    <property type="entry name" value="lpxc deacetylase, domain 2"/>
    <property type="match status" value="1"/>
</dbReference>
<dbReference type="EMBL" id="VNIB01000007">
    <property type="protein sequence ID" value="TYO98307.1"/>
    <property type="molecule type" value="Genomic_DNA"/>
</dbReference>
<dbReference type="NCBIfam" id="TIGR00325">
    <property type="entry name" value="lpxC"/>
    <property type="match status" value="1"/>
</dbReference>
<dbReference type="Proteomes" id="UP000324159">
    <property type="component" value="Unassembled WGS sequence"/>
</dbReference>
<evidence type="ECO:0000256" key="2">
    <source>
        <dbReference type="ARBA" id="ARBA00002923"/>
    </source>
</evidence>
<keyword evidence="10 12" id="KW-0443">Lipid metabolism</keyword>
<keyword evidence="5 12" id="KW-0444">Lipid biosynthesis</keyword>
<evidence type="ECO:0000313" key="13">
    <source>
        <dbReference type="EMBL" id="TYO98307.1"/>
    </source>
</evidence>
<dbReference type="UniPathway" id="UPA00359">
    <property type="reaction ID" value="UER00478"/>
</dbReference>
<dbReference type="AlphaFoldDB" id="A0A5D3WJT8"/>
<comment type="cofactor">
    <cofactor evidence="1 12">
        <name>Zn(2+)</name>
        <dbReference type="ChEBI" id="CHEBI:29105"/>
    </cofactor>
</comment>
<dbReference type="InterPro" id="IPR004463">
    <property type="entry name" value="UDP-acyl_GlcNac_deAcase"/>
</dbReference>
<dbReference type="InterPro" id="IPR015870">
    <property type="entry name" value="UDP-acyl_N-AcGlcN_deAcase_N"/>
</dbReference>
<proteinExistence type="inferred from homology"/>
<comment type="similarity">
    <text evidence="12">Belongs to the LpxC family.</text>
</comment>
<dbReference type="GO" id="GO:0103117">
    <property type="term" value="F:UDP-3-O-acyl-N-acetylglucosamine deacetylase activity"/>
    <property type="evidence" value="ECO:0007669"/>
    <property type="project" value="UniProtKB-UniRule"/>
</dbReference>